<sequence>MKKKTSLILLSFCLGVSQVFAMTEETTDKSEEQKKGVAEDMDGYRKFRVGGYGEMLYQNFDYGPYRLGGNGSGSPADRRGEISVPRFVLALDYKFSPSWILGAEIEFEYGGTGSGVEVEYGENTEYEYEFEKGGEVALEQLHITKVFNKAFAIRAGHMVVPVGLTNAHHEPVNFFGAARPEGESTIIPCTWHETGLAVLGEFRGLGYQAMILSGLDPYGFSSENWIQQGMQGRFEKTQMKNPAYALRLDYRGVKGLRVGASGYYAPRTNGNATNPSTTTKFKGTVLIGSADAEYKGYGVTARANVLYGYVGDATEINKLRPNKYTGYPGTPVAKNAYTWHAEVGYNVGRHFRNRTMLTPYVKYEKYNTMANERTGAVMSDKRLNVGLISAGVNYSPVPGLVLKADYNHRIIDHGNFNAENTFQIGIAYAGWFWSR</sequence>
<dbReference type="EMBL" id="JAHLFU010000197">
    <property type="protein sequence ID" value="MBU3854015.1"/>
    <property type="molecule type" value="Genomic_DNA"/>
</dbReference>
<evidence type="ECO:0000256" key="1">
    <source>
        <dbReference type="SAM" id="SignalP"/>
    </source>
</evidence>
<reference evidence="2" key="2">
    <citation type="submission" date="2021-04" db="EMBL/GenBank/DDBJ databases">
        <authorList>
            <person name="Gilroy R."/>
        </authorList>
    </citation>
    <scope>NUCLEOTIDE SEQUENCE</scope>
    <source>
        <strain evidence="2">G3-2149</strain>
    </source>
</reference>
<evidence type="ECO:0000313" key="3">
    <source>
        <dbReference type="Proteomes" id="UP000823865"/>
    </source>
</evidence>
<dbReference type="Gene3D" id="2.40.160.10">
    <property type="entry name" value="Porin"/>
    <property type="match status" value="1"/>
</dbReference>
<name>A0A9E2P3M0_9BACT</name>
<dbReference type="Proteomes" id="UP000823865">
    <property type="component" value="Unassembled WGS sequence"/>
</dbReference>
<accession>A0A9E2P3M0</accession>
<organism evidence="2 3">
    <name type="scientific">Candidatus Paraprevotella stercoravium</name>
    <dbReference type="NCBI Taxonomy" id="2838725"/>
    <lineage>
        <taxon>Bacteria</taxon>
        <taxon>Pseudomonadati</taxon>
        <taxon>Bacteroidota</taxon>
        <taxon>Bacteroidia</taxon>
        <taxon>Bacteroidales</taxon>
        <taxon>Prevotellaceae</taxon>
        <taxon>Paraprevotella</taxon>
    </lineage>
</organism>
<keyword evidence="1" id="KW-0732">Signal</keyword>
<evidence type="ECO:0000313" key="2">
    <source>
        <dbReference type="EMBL" id="MBU3854015.1"/>
    </source>
</evidence>
<dbReference type="AlphaFoldDB" id="A0A9E2P3M0"/>
<dbReference type="InterPro" id="IPR023614">
    <property type="entry name" value="Porin_dom_sf"/>
</dbReference>
<comment type="caution">
    <text evidence="2">The sequence shown here is derived from an EMBL/GenBank/DDBJ whole genome shotgun (WGS) entry which is preliminary data.</text>
</comment>
<reference evidence="2" key="1">
    <citation type="journal article" date="2021" name="PeerJ">
        <title>Extensive microbial diversity within the chicken gut microbiome revealed by metagenomics and culture.</title>
        <authorList>
            <person name="Gilroy R."/>
            <person name="Ravi A."/>
            <person name="Getino M."/>
            <person name="Pursley I."/>
            <person name="Horton D.L."/>
            <person name="Alikhan N.F."/>
            <person name="Baker D."/>
            <person name="Gharbi K."/>
            <person name="Hall N."/>
            <person name="Watson M."/>
            <person name="Adriaenssens E.M."/>
            <person name="Foster-Nyarko E."/>
            <person name="Jarju S."/>
            <person name="Secka A."/>
            <person name="Antonio M."/>
            <person name="Oren A."/>
            <person name="Chaudhuri R.R."/>
            <person name="La Ragione R."/>
            <person name="Hildebrand F."/>
            <person name="Pallen M.J."/>
        </authorList>
    </citation>
    <scope>NUCLEOTIDE SEQUENCE</scope>
    <source>
        <strain evidence="2">G3-2149</strain>
    </source>
</reference>
<gene>
    <name evidence="2" type="ORF">H9789_09445</name>
</gene>
<feature type="chain" id="PRO_5039677992" evidence="1">
    <location>
        <begin position="22"/>
        <end position="435"/>
    </location>
</feature>
<feature type="signal peptide" evidence="1">
    <location>
        <begin position="1"/>
        <end position="21"/>
    </location>
</feature>
<proteinExistence type="predicted"/>
<protein>
    <submittedName>
        <fullName evidence="2">Porin family protein</fullName>
    </submittedName>
</protein>
<dbReference type="SUPFAM" id="SSF56935">
    <property type="entry name" value="Porins"/>
    <property type="match status" value="1"/>
</dbReference>